<evidence type="ECO:0000313" key="2">
    <source>
        <dbReference type="Proteomes" id="UP000004994"/>
    </source>
</evidence>
<name>A0A3Q7EWK9_SOLLC</name>
<organism evidence="1">
    <name type="scientific">Solanum lycopersicum</name>
    <name type="common">Tomato</name>
    <name type="synonym">Lycopersicon esculentum</name>
    <dbReference type="NCBI Taxonomy" id="4081"/>
    <lineage>
        <taxon>Eukaryota</taxon>
        <taxon>Viridiplantae</taxon>
        <taxon>Streptophyta</taxon>
        <taxon>Embryophyta</taxon>
        <taxon>Tracheophyta</taxon>
        <taxon>Spermatophyta</taxon>
        <taxon>Magnoliopsida</taxon>
        <taxon>eudicotyledons</taxon>
        <taxon>Gunneridae</taxon>
        <taxon>Pentapetalae</taxon>
        <taxon>asterids</taxon>
        <taxon>lamiids</taxon>
        <taxon>Solanales</taxon>
        <taxon>Solanaceae</taxon>
        <taxon>Solanoideae</taxon>
        <taxon>Solaneae</taxon>
        <taxon>Solanum</taxon>
        <taxon>Solanum subgen. Lycopersicon</taxon>
    </lineage>
</organism>
<proteinExistence type="predicted"/>
<reference evidence="1" key="1">
    <citation type="journal article" date="2012" name="Nature">
        <title>The tomato genome sequence provides insights into fleshy fruit evolution.</title>
        <authorList>
            <consortium name="Tomato Genome Consortium"/>
        </authorList>
    </citation>
    <scope>NUCLEOTIDE SEQUENCE [LARGE SCALE GENOMIC DNA]</scope>
    <source>
        <strain evidence="1">cv. Heinz 1706</strain>
    </source>
</reference>
<dbReference type="PaxDb" id="4081-Solyc02g022900.2.1"/>
<accession>A0A3Q7EWK9</accession>
<dbReference type="Gramene" id="Solyc02g022900.3.1">
    <property type="protein sequence ID" value="Solyc02g022900.3.1"/>
    <property type="gene ID" value="Solyc02g022900.3"/>
</dbReference>
<dbReference type="AlphaFoldDB" id="A0A3Q7EWK9"/>
<dbReference type="EnsemblPlants" id="Solyc02g022900.3.1">
    <property type="protein sequence ID" value="Solyc02g022900.3.1"/>
    <property type="gene ID" value="Solyc02g022900.3"/>
</dbReference>
<reference evidence="1" key="2">
    <citation type="submission" date="2019-01" db="UniProtKB">
        <authorList>
            <consortium name="EnsemblPlants"/>
        </authorList>
    </citation>
    <scope>IDENTIFICATION</scope>
    <source>
        <strain evidence="1">cv. Heinz 1706</strain>
    </source>
</reference>
<evidence type="ECO:0000313" key="1">
    <source>
        <dbReference type="EnsemblPlants" id="Solyc02g022900.3.1"/>
    </source>
</evidence>
<sequence>MYLVFEKYHLNHHLHIQTKGFGITPLSGTSCLERYHNLNQPRTNNSFQTGE</sequence>
<keyword evidence="2" id="KW-1185">Reference proteome</keyword>
<protein>
    <submittedName>
        <fullName evidence="1">Uncharacterized protein</fullName>
    </submittedName>
</protein>
<dbReference type="PROSITE" id="PS51257">
    <property type="entry name" value="PROKAR_LIPOPROTEIN"/>
    <property type="match status" value="1"/>
</dbReference>
<dbReference type="InParanoid" id="A0A3Q7EWK9"/>
<dbReference type="Proteomes" id="UP000004994">
    <property type="component" value="Chromosome 2"/>
</dbReference>